<organism evidence="3">
    <name type="scientific">marine metagenome</name>
    <dbReference type="NCBI Taxonomy" id="408172"/>
    <lineage>
        <taxon>unclassified sequences</taxon>
        <taxon>metagenomes</taxon>
        <taxon>ecological metagenomes</taxon>
    </lineage>
</organism>
<dbReference type="PANTHER" id="PTHR21363:SF0">
    <property type="entry name" value="PREPHENATE DEHYDROGENASE [NADP(+)]"/>
    <property type="match status" value="1"/>
</dbReference>
<dbReference type="InterPro" id="IPR036291">
    <property type="entry name" value="NAD(P)-bd_dom_sf"/>
</dbReference>
<dbReference type="InterPro" id="IPR046826">
    <property type="entry name" value="PDH_N"/>
</dbReference>
<dbReference type="SUPFAM" id="SSF48179">
    <property type="entry name" value="6-phosphogluconate dehydrogenase C-terminal domain-like"/>
    <property type="match status" value="1"/>
</dbReference>
<gene>
    <name evidence="3" type="ORF">METZ01_LOCUS177155</name>
</gene>
<dbReference type="GO" id="GO:0008977">
    <property type="term" value="F:prephenate dehydrogenase (NAD+) activity"/>
    <property type="evidence" value="ECO:0007669"/>
    <property type="project" value="InterPro"/>
</dbReference>
<proteinExistence type="predicted"/>
<dbReference type="Gene3D" id="3.40.50.720">
    <property type="entry name" value="NAD(P)-binding Rossmann-like Domain"/>
    <property type="match status" value="1"/>
</dbReference>
<dbReference type="SUPFAM" id="SSF51735">
    <property type="entry name" value="NAD(P)-binding Rossmann-fold domains"/>
    <property type="match status" value="1"/>
</dbReference>
<accession>A0A382CF57</accession>
<dbReference type="PANTHER" id="PTHR21363">
    <property type="entry name" value="PREPHENATE DEHYDROGENASE"/>
    <property type="match status" value="1"/>
</dbReference>
<dbReference type="EMBL" id="UINC01034059">
    <property type="protein sequence ID" value="SVB24301.1"/>
    <property type="molecule type" value="Genomic_DNA"/>
</dbReference>
<dbReference type="GO" id="GO:0006571">
    <property type="term" value="P:tyrosine biosynthetic process"/>
    <property type="evidence" value="ECO:0007669"/>
    <property type="project" value="InterPro"/>
</dbReference>
<dbReference type="GO" id="GO:0004665">
    <property type="term" value="F:prephenate dehydrogenase (NADP+) activity"/>
    <property type="evidence" value="ECO:0007669"/>
    <property type="project" value="InterPro"/>
</dbReference>
<dbReference type="InterPro" id="IPR008927">
    <property type="entry name" value="6-PGluconate_DH-like_C_sf"/>
</dbReference>
<name>A0A382CF57_9ZZZZ</name>
<evidence type="ECO:0000256" key="1">
    <source>
        <dbReference type="ARBA" id="ARBA00023002"/>
    </source>
</evidence>
<keyword evidence="1" id="KW-0560">Oxidoreductase</keyword>
<protein>
    <recommendedName>
        <fullName evidence="2">Prephenate/arogenate dehydrogenase domain-containing protein</fullName>
    </recommendedName>
</protein>
<feature type="non-terminal residue" evidence="3">
    <location>
        <position position="1"/>
    </location>
</feature>
<dbReference type="Pfam" id="PF20463">
    <property type="entry name" value="PDH_C"/>
    <property type="match status" value="1"/>
</dbReference>
<dbReference type="Pfam" id="PF02153">
    <property type="entry name" value="PDH_N"/>
    <property type="match status" value="1"/>
</dbReference>
<dbReference type="InterPro" id="IPR003099">
    <property type="entry name" value="Prephen_DH"/>
</dbReference>
<dbReference type="InterPro" id="IPR046825">
    <property type="entry name" value="PDH_C"/>
</dbReference>
<feature type="non-terminal residue" evidence="3">
    <location>
        <position position="196"/>
    </location>
</feature>
<dbReference type="GO" id="GO:0070403">
    <property type="term" value="F:NAD+ binding"/>
    <property type="evidence" value="ECO:0007669"/>
    <property type="project" value="InterPro"/>
</dbReference>
<feature type="domain" description="Prephenate/arogenate dehydrogenase" evidence="2">
    <location>
        <begin position="1"/>
        <end position="196"/>
    </location>
</feature>
<evidence type="ECO:0000313" key="3">
    <source>
        <dbReference type="EMBL" id="SVB24301.1"/>
    </source>
</evidence>
<dbReference type="AlphaFoldDB" id="A0A382CF57"/>
<dbReference type="Gene3D" id="1.10.3660.10">
    <property type="entry name" value="6-phosphogluconate dehydrogenase C-terminal like domain"/>
    <property type="match status" value="1"/>
</dbReference>
<reference evidence="3" key="1">
    <citation type="submission" date="2018-05" db="EMBL/GenBank/DDBJ databases">
        <authorList>
            <person name="Lanie J.A."/>
            <person name="Ng W.-L."/>
            <person name="Kazmierczak K.M."/>
            <person name="Andrzejewski T.M."/>
            <person name="Davidsen T.M."/>
            <person name="Wayne K.J."/>
            <person name="Tettelin H."/>
            <person name="Glass J.I."/>
            <person name="Rusch D."/>
            <person name="Podicherti R."/>
            <person name="Tsui H.-C.T."/>
            <person name="Winkler M.E."/>
        </authorList>
    </citation>
    <scope>NUCLEOTIDE SEQUENCE</scope>
</reference>
<dbReference type="InterPro" id="IPR050812">
    <property type="entry name" value="Preph/Arog_dehydrog"/>
</dbReference>
<evidence type="ECO:0000259" key="2">
    <source>
        <dbReference type="PROSITE" id="PS51176"/>
    </source>
</evidence>
<dbReference type="PROSITE" id="PS51176">
    <property type="entry name" value="PDH_ADH"/>
    <property type="match status" value="1"/>
</dbReference>
<sequence>VIELKIVDDSNSDTKKMAEGSDLIIIATPLSSYEDIILKIKDSLKNGSILTDVGSVKENVISLIEKNVPKNVSWISSHPIAGTEESGPEAGFSELFENRWCILTPSKKANDKDIKLLETFWKKMGSKVDIMDAKQHDYILSITSHMPHLIAYNIVNTTLNVQDKKESDIVKYSAGGLRDFTRIAASNPIMWRDVFI</sequence>